<feature type="non-terminal residue" evidence="2">
    <location>
        <position position="92"/>
    </location>
</feature>
<gene>
    <name evidence="2" type="ORF">METZ01_LOCUS343391</name>
</gene>
<accession>A0A382QZX8</accession>
<dbReference type="Pfam" id="PF22671">
    <property type="entry name" value="Gp18_domIII_N"/>
    <property type="match status" value="1"/>
</dbReference>
<organism evidence="2">
    <name type="scientific">marine metagenome</name>
    <dbReference type="NCBI Taxonomy" id="408172"/>
    <lineage>
        <taxon>unclassified sequences</taxon>
        <taxon>metagenomes</taxon>
        <taxon>ecological metagenomes</taxon>
    </lineage>
</organism>
<sequence length="92" mass="9797">MAFQVSPGVLVQEIDATNVIPAVSSSTGAYVGHFGWGPVDQVTTITSGKQLATIFGEPVANTNRYAENFFPAAMFLDYGIDLKVVRCLVTGQ</sequence>
<dbReference type="Gene3D" id="3.40.50.11780">
    <property type="match status" value="1"/>
</dbReference>
<dbReference type="EMBL" id="UINC01117833">
    <property type="protein sequence ID" value="SVC90537.1"/>
    <property type="molecule type" value="Genomic_DNA"/>
</dbReference>
<name>A0A382QZX8_9ZZZZ</name>
<proteinExistence type="predicted"/>
<feature type="domain" description="Tail sheath protein Gp18-like" evidence="1">
    <location>
        <begin position="29"/>
        <end position="86"/>
    </location>
</feature>
<evidence type="ECO:0000259" key="1">
    <source>
        <dbReference type="Pfam" id="PF22671"/>
    </source>
</evidence>
<evidence type="ECO:0000313" key="2">
    <source>
        <dbReference type="EMBL" id="SVC90537.1"/>
    </source>
</evidence>
<reference evidence="2" key="1">
    <citation type="submission" date="2018-05" db="EMBL/GenBank/DDBJ databases">
        <authorList>
            <person name="Lanie J.A."/>
            <person name="Ng W.-L."/>
            <person name="Kazmierczak K.M."/>
            <person name="Andrzejewski T.M."/>
            <person name="Davidsen T.M."/>
            <person name="Wayne K.J."/>
            <person name="Tettelin H."/>
            <person name="Glass J.I."/>
            <person name="Rusch D."/>
            <person name="Podicherti R."/>
            <person name="Tsui H.-C.T."/>
            <person name="Winkler M.E."/>
        </authorList>
    </citation>
    <scope>NUCLEOTIDE SEQUENCE</scope>
</reference>
<protein>
    <recommendedName>
        <fullName evidence="1">Tail sheath protein Gp18-like domain-containing protein</fullName>
    </recommendedName>
</protein>
<dbReference type="InterPro" id="IPR054564">
    <property type="entry name" value="Gp18_domIII_N"/>
</dbReference>
<dbReference type="AlphaFoldDB" id="A0A382QZX8"/>